<protein>
    <recommendedName>
        <fullName evidence="1">Transposase IS66 central domain-containing protein</fullName>
    </recommendedName>
</protein>
<feature type="domain" description="Transposase IS66 central" evidence="1">
    <location>
        <begin position="2"/>
        <end position="83"/>
    </location>
</feature>
<evidence type="ECO:0000313" key="2">
    <source>
        <dbReference type="EMBL" id="MBB5058851.1"/>
    </source>
</evidence>
<dbReference type="PANTHER" id="PTHR33678:SF1">
    <property type="entry name" value="BLL1576 PROTEIN"/>
    <property type="match status" value="1"/>
</dbReference>
<name>A0A7W7ZFG2_9BACT</name>
<dbReference type="EMBL" id="JACHIP010000005">
    <property type="protein sequence ID" value="MBB5058851.1"/>
    <property type="molecule type" value="Genomic_DNA"/>
</dbReference>
<accession>A0A7W7ZFG2</accession>
<gene>
    <name evidence="2" type="ORF">HDF16_003574</name>
</gene>
<comment type="caution">
    <text evidence="2">The sequence shown here is derived from an EMBL/GenBank/DDBJ whole genome shotgun (WGS) entry which is preliminary data.</text>
</comment>
<evidence type="ECO:0000259" key="1">
    <source>
        <dbReference type="Pfam" id="PF03050"/>
    </source>
</evidence>
<organism evidence="2 3">
    <name type="scientific">Granulicella aggregans</name>
    <dbReference type="NCBI Taxonomy" id="474949"/>
    <lineage>
        <taxon>Bacteria</taxon>
        <taxon>Pseudomonadati</taxon>
        <taxon>Acidobacteriota</taxon>
        <taxon>Terriglobia</taxon>
        <taxon>Terriglobales</taxon>
        <taxon>Acidobacteriaceae</taxon>
        <taxon>Granulicella</taxon>
    </lineage>
</organism>
<sequence>MLADLVQAVRDHVMAASKLHTDDTPVPVLAPRNGRNKTGRLWTYVRDDLPSGEMAVPAVWFAYSPDPEGENPRQHLKLYKGAL</sequence>
<dbReference type="InterPro" id="IPR004291">
    <property type="entry name" value="Transposase_IS66_central"/>
</dbReference>
<evidence type="ECO:0000313" key="3">
    <source>
        <dbReference type="Proteomes" id="UP000540989"/>
    </source>
</evidence>
<dbReference type="AlphaFoldDB" id="A0A7W7ZFG2"/>
<dbReference type="PANTHER" id="PTHR33678">
    <property type="entry name" value="BLL1576 PROTEIN"/>
    <property type="match status" value="1"/>
</dbReference>
<dbReference type="InterPro" id="IPR052344">
    <property type="entry name" value="Transposase-related"/>
</dbReference>
<dbReference type="Proteomes" id="UP000540989">
    <property type="component" value="Unassembled WGS sequence"/>
</dbReference>
<keyword evidence="3" id="KW-1185">Reference proteome</keyword>
<proteinExistence type="predicted"/>
<dbReference type="Pfam" id="PF03050">
    <property type="entry name" value="DDE_Tnp_IS66"/>
    <property type="match status" value="1"/>
</dbReference>
<reference evidence="2 3" key="1">
    <citation type="submission" date="2020-08" db="EMBL/GenBank/DDBJ databases">
        <title>Genomic Encyclopedia of Type Strains, Phase IV (KMG-V): Genome sequencing to study the core and pangenomes of soil and plant-associated prokaryotes.</title>
        <authorList>
            <person name="Whitman W."/>
        </authorList>
    </citation>
    <scope>NUCLEOTIDE SEQUENCE [LARGE SCALE GENOMIC DNA]</scope>
    <source>
        <strain evidence="2 3">M8UP14</strain>
    </source>
</reference>